<organism evidence="2 3">
    <name type="scientific">Novosphingobium humi</name>
    <dbReference type="NCBI Taxonomy" id="2282397"/>
    <lineage>
        <taxon>Bacteria</taxon>
        <taxon>Pseudomonadati</taxon>
        <taxon>Pseudomonadota</taxon>
        <taxon>Alphaproteobacteria</taxon>
        <taxon>Sphingomonadales</taxon>
        <taxon>Sphingomonadaceae</taxon>
        <taxon>Novosphingobium</taxon>
    </lineage>
</organism>
<gene>
    <name evidence="2" type="ORF">PQ457_18965</name>
</gene>
<dbReference type="InterPro" id="IPR046025">
    <property type="entry name" value="DUF5983"/>
</dbReference>
<dbReference type="Pfam" id="PF19419">
    <property type="entry name" value="DUF5983"/>
    <property type="match status" value="1"/>
</dbReference>
<sequence length="179" mass="19704">MRLAKYCVCSTAHLPAAERRAFDCLFATAPRRAGRLIVDHDVLSIEAHQYGFANHLGFFDDYPDRPDDVSATFWALLTLARSCGADWLSFDRDEPPMADLPVDPEDEEGEGMAQPKIVLCGQCRGDNLICDAAARWDKEAQGWVVEAVFGEAWCDTCGDTHWLEVSGTGLPDGQEASHA</sequence>
<geneLocation type="plasmid" evidence="2 3">
    <name>unnamed1</name>
</geneLocation>
<accession>A0ABY7U0P0</accession>
<evidence type="ECO:0000313" key="2">
    <source>
        <dbReference type="EMBL" id="WCT79096.1"/>
    </source>
</evidence>
<dbReference type="EMBL" id="CP117418">
    <property type="protein sequence ID" value="WCT79096.1"/>
    <property type="molecule type" value="Genomic_DNA"/>
</dbReference>
<keyword evidence="2" id="KW-0614">Plasmid</keyword>
<proteinExistence type="predicted"/>
<feature type="domain" description="DUF5983" evidence="1">
    <location>
        <begin position="6"/>
        <end position="102"/>
    </location>
</feature>
<reference evidence="2 3" key="1">
    <citation type="submission" date="2023-02" db="EMBL/GenBank/DDBJ databases">
        <title>Genome sequence of Novosphingobium humi KACC 19094.</title>
        <authorList>
            <person name="Kim S."/>
            <person name="Heo J."/>
            <person name="Kwon S.-W."/>
        </authorList>
    </citation>
    <scope>NUCLEOTIDE SEQUENCE [LARGE SCALE GENOMIC DNA]</scope>
    <source>
        <strain evidence="2 3">KACC 19094</strain>
        <plasmid evidence="2 3">unnamed1</plasmid>
    </source>
</reference>
<keyword evidence="3" id="KW-1185">Reference proteome</keyword>
<dbReference type="Proteomes" id="UP001218231">
    <property type="component" value="Plasmid unnamed1"/>
</dbReference>
<evidence type="ECO:0000259" key="1">
    <source>
        <dbReference type="Pfam" id="PF19419"/>
    </source>
</evidence>
<evidence type="ECO:0000313" key="3">
    <source>
        <dbReference type="Proteomes" id="UP001218231"/>
    </source>
</evidence>
<protein>
    <recommendedName>
        <fullName evidence="1">DUF5983 domain-containing protein</fullName>
    </recommendedName>
</protein>
<name>A0ABY7U0P0_9SPHN</name>
<dbReference type="RefSeq" id="WP_273619382.1">
    <property type="nucleotide sequence ID" value="NZ_CP117418.1"/>
</dbReference>